<evidence type="ECO:0000313" key="2">
    <source>
        <dbReference type="EMBL" id="MDY0404692.1"/>
    </source>
</evidence>
<name>A0ABU5CED0_9BACI</name>
<accession>A0ABU5CED0</accession>
<dbReference type="SUPFAM" id="SSF160424">
    <property type="entry name" value="BH3703-like"/>
    <property type="match status" value="1"/>
</dbReference>
<sequence>MNRRGGVWYEMETEWANALKEVPPKKVSVRIEPIYSNNSMRPDSFMVGYEIEGQFPVIREIANNRRLILMSFETELNELYKEIAQQVNDMIPTKWDNFYFNGEVKEGEGGVFFFFTPKGEEQHIFSHYIPKLYGVDKRAYNKLHKLFQLTSELQKIFTDNDQDPWFSVTLILNDTGKLNVHFDYTNWHESEFGPTDRIKYFEYKYISQNKEQLDLDLIERMKKFEEK</sequence>
<dbReference type="EMBL" id="JAROCA020000001">
    <property type="protein sequence ID" value="MDY0404692.1"/>
    <property type="molecule type" value="Genomic_DNA"/>
</dbReference>
<organism evidence="2 3">
    <name type="scientific">Tigheibacillus jepli</name>
    <dbReference type="NCBI Taxonomy" id="3035914"/>
    <lineage>
        <taxon>Bacteria</taxon>
        <taxon>Bacillati</taxon>
        <taxon>Bacillota</taxon>
        <taxon>Bacilli</taxon>
        <taxon>Bacillales</taxon>
        <taxon>Bacillaceae</taxon>
        <taxon>Tigheibacillus</taxon>
    </lineage>
</organism>
<dbReference type="InterPro" id="IPR036170">
    <property type="entry name" value="YezG-like_sf"/>
</dbReference>
<dbReference type="Pfam" id="PF04634">
    <property type="entry name" value="YezG-like"/>
    <property type="match status" value="1"/>
</dbReference>
<dbReference type="RefSeq" id="WP_320384872.1">
    <property type="nucleotide sequence ID" value="NZ_JAROCA020000001.1"/>
</dbReference>
<dbReference type="Pfam" id="PF13930">
    <property type="entry name" value="Endonuclea_NS_2"/>
    <property type="match status" value="1"/>
</dbReference>
<dbReference type="InterPro" id="IPR044927">
    <property type="entry name" value="Endonuclea_NS_2"/>
</dbReference>
<protein>
    <submittedName>
        <fullName evidence="2">DUF600 family protein</fullName>
    </submittedName>
</protein>
<evidence type="ECO:0000313" key="3">
    <source>
        <dbReference type="Proteomes" id="UP001228376"/>
    </source>
</evidence>
<proteinExistence type="predicted"/>
<feature type="domain" description="Type VII secretion system protein EssD-like" evidence="1">
    <location>
        <begin position="1"/>
        <end position="52"/>
    </location>
</feature>
<gene>
    <name evidence="2" type="ORF">P5G51_004110</name>
</gene>
<evidence type="ECO:0000259" key="1">
    <source>
        <dbReference type="Pfam" id="PF13930"/>
    </source>
</evidence>
<dbReference type="NCBIfam" id="TIGR01741">
    <property type="entry name" value="staph_tand_hypo"/>
    <property type="match status" value="1"/>
</dbReference>
<reference evidence="2 3" key="1">
    <citation type="submission" date="2023-10" db="EMBL/GenBank/DDBJ databases">
        <title>179-bfca-hs.</title>
        <authorList>
            <person name="Miliotis G."/>
            <person name="Sengupta P."/>
            <person name="Hameed A."/>
            <person name="Chuvochina M."/>
            <person name="Mcdonagh F."/>
            <person name="Simpson A.C."/>
            <person name="Singh N.K."/>
            <person name="Rekha P.D."/>
            <person name="Raman K."/>
            <person name="Hugenholtz P."/>
            <person name="Venkateswaran K."/>
        </authorList>
    </citation>
    <scope>NUCLEOTIDE SEQUENCE [LARGE SCALE GENOMIC DNA]</scope>
    <source>
        <strain evidence="2 3">179-BFC-A-HS</strain>
    </source>
</reference>
<dbReference type="InterPro" id="IPR006728">
    <property type="entry name" value="YezG-like"/>
</dbReference>
<keyword evidence="3" id="KW-1185">Reference proteome</keyword>
<dbReference type="Gene3D" id="3.30.500.20">
    <property type="entry name" value="BH3703-like domains"/>
    <property type="match status" value="1"/>
</dbReference>
<dbReference type="Proteomes" id="UP001228376">
    <property type="component" value="Unassembled WGS sequence"/>
</dbReference>
<comment type="caution">
    <text evidence="2">The sequence shown here is derived from an EMBL/GenBank/DDBJ whole genome shotgun (WGS) entry which is preliminary data.</text>
</comment>